<organism evidence="1 2">
    <name type="scientific">Nocardia jinanensis</name>
    <dbReference type="NCBI Taxonomy" id="382504"/>
    <lineage>
        <taxon>Bacteria</taxon>
        <taxon>Bacillati</taxon>
        <taxon>Actinomycetota</taxon>
        <taxon>Actinomycetes</taxon>
        <taxon>Mycobacteriales</taxon>
        <taxon>Nocardiaceae</taxon>
        <taxon>Nocardia</taxon>
    </lineage>
</organism>
<evidence type="ECO:0000313" key="2">
    <source>
        <dbReference type="Proteomes" id="UP000638263"/>
    </source>
</evidence>
<dbReference type="Gene3D" id="1.10.260.40">
    <property type="entry name" value="lambda repressor-like DNA-binding domains"/>
    <property type="match status" value="1"/>
</dbReference>
<dbReference type="GO" id="GO:0003677">
    <property type="term" value="F:DNA binding"/>
    <property type="evidence" value="ECO:0007669"/>
    <property type="project" value="InterPro"/>
</dbReference>
<gene>
    <name evidence="1" type="ORF">GCM10011588_39200</name>
</gene>
<reference evidence="1" key="1">
    <citation type="journal article" date="2014" name="Int. J. Syst. Evol. Microbiol.">
        <title>Complete genome sequence of Corynebacterium casei LMG S-19264T (=DSM 44701T), isolated from a smear-ripened cheese.</title>
        <authorList>
            <consortium name="US DOE Joint Genome Institute (JGI-PGF)"/>
            <person name="Walter F."/>
            <person name="Albersmeier A."/>
            <person name="Kalinowski J."/>
            <person name="Ruckert C."/>
        </authorList>
    </citation>
    <scope>NUCLEOTIDE SEQUENCE</scope>
    <source>
        <strain evidence="1">CGMCC 4.3508</strain>
    </source>
</reference>
<name>A0A917VUX0_9NOCA</name>
<dbReference type="AlphaFoldDB" id="A0A917VUX0"/>
<comment type="caution">
    <text evidence="1">The sequence shown here is derived from an EMBL/GenBank/DDBJ whole genome shotgun (WGS) entry which is preliminary data.</text>
</comment>
<reference evidence="1" key="2">
    <citation type="submission" date="2020-09" db="EMBL/GenBank/DDBJ databases">
        <authorList>
            <person name="Sun Q."/>
            <person name="Zhou Y."/>
        </authorList>
    </citation>
    <scope>NUCLEOTIDE SEQUENCE</scope>
    <source>
        <strain evidence="1">CGMCC 4.3508</strain>
    </source>
</reference>
<dbReference type="RefSeq" id="WP_058853726.1">
    <property type="nucleotide sequence ID" value="NZ_BMMH01000007.1"/>
</dbReference>
<proteinExistence type="predicted"/>
<protein>
    <submittedName>
        <fullName evidence="1">Uncharacterized protein</fullName>
    </submittedName>
</protein>
<dbReference type="EMBL" id="BMMH01000007">
    <property type="protein sequence ID" value="GGL20560.1"/>
    <property type="molecule type" value="Genomic_DNA"/>
</dbReference>
<accession>A0A917VUX0</accession>
<evidence type="ECO:0000313" key="1">
    <source>
        <dbReference type="EMBL" id="GGL20560.1"/>
    </source>
</evidence>
<sequence length="141" mass="15353">MTARICVFERVLIQAIGEVPMNDTPTGVRGHSGARVPVSVEINRLFAAFHMRGCDEESNAAAAAAVSRILGRPVLDRDIAALRTTRPGQAADPEVLAALFEHFCLPVTQFTCHSRSHDRIIEHALHLMASVRDLGPDVYAL</sequence>
<dbReference type="Proteomes" id="UP000638263">
    <property type="component" value="Unassembled WGS sequence"/>
</dbReference>
<dbReference type="InterPro" id="IPR010982">
    <property type="entry name" value="Lambda_DNA-bd_dom_sf"/>
</dbReference>
<keyword evidence="2" id="KW-1185">Reference proteome</keyword>